<name>A0A0N4VYG0_HAEPC</name>
<accession>A0A0N4VYG0</accession>
<feature type="region of interest" description="Disordered" evidence="1">
    <location>
        <begin position="40"/>
        <end position="77"/>
    </location>
</feature>
<evidence type="ECO:0000313" key="3">
    <source>
        <dbReference type="Proteomes" id="UP000268014"/>
    </source>
</evidence>
<evidence type="ECO:0000256" key="1">
    <source>
        <dbReference type="SAM" id="MobiDB-lite"/>
    </source>
</evidence>
<feature type="compositionally biased region" description="Polar residues" evidence="1">
    <location>
        <begin position="66"/>
        <end position="76"/>
    </location>
</feature>
<dbReference type="EMBL" id="UZAF01004555">
    <property type="protein sequence ID" value="VDO14169.1"/>
    <property type="molecule type" value="Genomic_DNA"/>
</dbReference>
<dbReference type="AlphaFoldDB" id="A0A0N4VYG0"/>
<proteinExistence type="predicted"/>
<dbReference type="Proteomes" id="UP000268014">
    <property type="component" value="Unassembled WGS sequence"/>
</dbReference>
<dbReference type="WBParaSite" id="HPLM_0000233101-mRNA-1">
    <property type="protein sequence ID" value="HPLM_0000233101-mRNA-1"/>
    <property type="gene ID" value="HPLM_0000233101"/>
</dbReference>
<keyword evidence="3" id="KW-1185">Reference proteome</keyword>
<reference evidence="4" key="1">
    <citation type="submission" date="2017-02" db="UniProtKB">
        <authorList>
            <consortium name="WormBaseParasite"/>
        </authorList>
    </citation>
    <scope>IDENTIFICATION</scope>
</reference>
<reference evidence="2 3" key="2">
    <citation type="submission" date="2018-11" db="EMBL/GenBank/DDBJ databases">
        <authorList>
            <consortium name="Pathogen Informatics"/>
        </authorList>
    </citation>
    <scope>NUCLEOTIDE SEQUENCE [LARGE SCALE GENOMIC DNA]</scope>
    <source>
        <strain evidence="2 3">MHpl1</strain>
    </source>
</reference>
<protein>
    <submittedName>
        <fullName evidence="2 4">Uncharacterized protein</fullName>
    </submittedName>
</protein>
<gene>
    <name evidence="2" type="ORF">HPLM_LOCUS2328</name>
</gene>
<organism evidence="4">
    <name type="scientific">Haemonchus placei</name>
    <name type="common">Barber's pole worm</name>
    <dbReference type="NCBI Taxonomy" id="6290"/>
    <lineage>
        <taxon>Eukaryota</taxon>
        <taxon>Metazoa</taxon>
        <taxon>Ecdysozoa</taxon>
        <taxon>Nematoda</taxon>
        <taxon>Chromadorea</taxon>
        <taxon>Rhabditida</taxon>
        <taxon>Rhabditina</taxon>
        <taxon>Rhabditomorpha</taxon>
        <taxon>Strongyloidea</taxon>
        <taxon>Trichostrongylidae</taxon>
        <taxon>Haemonchus</taxon>
    </lineage>
</organism>
<evidence type="ECO:0000313" key="4">
    <source>
        <dbReference type="WBParaSite" id="HPLM_0000233101-mRNA-1"/>
    </source>
</evidence>
<evidence type="ECO:0000313" key="2">
    <source>
        <dbReference type="EMBL" id="VDO14169.1"/>
    </source>
</evidence>
<sequence length="116" mass="13061">MARAFSIFNDEELTASQRDYELKKSMFSVGLTKQDAKRPLFQCPESGASMSRRKRVKREKQRESLQKTTLGTSNVPLSLGNPSWHHLTLQEVAVSIGLNGKESWLAASHKLLHPLP</sequence>